<evidence type="ECO:0000259" key="3">
    <source>
        <dbReference type="Pfam" id="PF03807"/>
    </source>
</evidence>
<dbReference type="Gene3D" id="1.10.3730.10">
    <property type="entry name" value="ProC C-terminal domain-like"/>
    <property type="match status" value="1"/>
</dbReference>
<dbReference type="RefSeq" id="WP_261743911.1">
    <property type="nucleotide sequence ID" value="NZ_CP104557.1"/>
</dbReference>
<dbReference type="PANTHER" id="PTHR11645">
    <property type="entry name" value="PYRROLINE-5-CARBOXYLATE REDUCTASE"/>
    <property type="match status" value="1"/>
</dbReference>
<dbReference type="SUPFAM" id="SSF51735">
    <property type="entry name" value="NAD(P)-binding Rossmann-fold domains"/>
    <property type="match status" value="1"/>
</dbReference>
<dbReference type="InterPro" id="IPR036291">
    <property type="entry name" value="NAD(P)-bd_dom_sf"/>
</dbReference>
<dbReference type="InterPro" id="IPR008927">
    <property type="entry name" value="6-PGluconate_DH-like_C_sf"/>
</dbReference>
<evidence type="ECO:0000256" key="1">
    <source>
        <dbReference type="ARBA" id="ARBA00005525"/>
    </source>
</evidence>
<keyword evidence="2" id="KW-0560">Oxidoreductase</keyword>
<proteinExistence type="inferred from homology"/>
<accession>A0ABY6AI41</accession>
<sequence>MKNIGIIGVGGLAEKLVVGLRRQGFSLPVHLSPRGYERSSSLSKLEACVIMGSNQAVVESSDVILLCVPARAIDQLAKEITVRQGQIVISAVAGVGHDRLERLFPGATCVRVLLSFSDQHSRAISVLWPEDEGCTHLLSMLGRVLAVSGEREFELATVAACMSGWFLFLMHDLHEWLVDNGLCPSQAHQLVVSNFQDSISMAASIPSSNLRALGEQASTPGTFSAKGLNVLRHQQVSAPWGAACEVVLDALLNRM</sequence>
<evidence type="ECO:0000256" key="2">
    <source>
        <dbReference type="ARBA" id="ARBA00023002"/>
    </source>
</evidence>
<dbReference type="InterPro" id="IPR028939">
    <property type="entry name" value="P5C_Rdtase_cat_N"/>
</dbReference>
<dbReference type="Pfam" id="PF14748">
    <property type="entry name" value="P5CR_dimer"/>
    <property type="match status" value="1"/>
</dbReference>
<dbReference type="EMBL" id="CP104557">
    <property type="protein sequence ID" value="UXH38802.1"/>
    <property type="molecule type" value="Genomic_DNA"/>
</dbReference>
<comment type="similarity">
    <text evidence="1">Belongs to the pyrroline-5-carboxylate reductase family.</text>
</comment>
<dbReference type="Proteomes" id="UP001064504">
    <property type="component" value="Chromosome"/>
</dbReference>
<name>A0ABY6AI41_9PSED</name>
<organism evidence="5 6">
    <name type="scientific">Pseudomonas promysalinigenes</name>
    <dbReference type="NCBI Taxonomy" id="485898"/>
    <lineage>
        <taxon>Bacteria</taxon>
        <taxon>Pseudomonadati</taxon>
        <taxon>Pseudomonadota</taxon>
        <taxon>Gammaproteobacteria</taxon>
        <taxon>Pseudomonadales</taxon>
        <taxon>Pseudomonadaceae</taxon>
        <taxon>Pseudomonas</taxon>
    </lineage>
</organism>
<dbReference type="Gene3D" id="3.40.50.720">
    <property type="entry name" value="NAD(P)-binding Rossmann-like Domain"/>
    <property type="match status" value="1"/>
</dbReference>
<dbReference type="Pfam" id="PF03807">
    <property type="entry name" value="F420_oxidored"/>
    <property type="match status" value="1"/>
</dbReference>
<reference evidence="5" key="1">
    <citation type="submission" date="2022-09" db="EMBL/GenBank/DDBJ databases">
        <title>Complete genome sequence of Pseudomonas promysalinigenes strain RL-WG26, a newly isolated PGPR with the potential for plant salinity stress alleviation.</title>
        <authorList>
            <person name="Ren L."/>
            <person name="Wang G."/>
            <person name="Hu H."/>
        </authorList>
    </citation>
    <scope>NUCLEOTIDE SEQUENCE</scope>
    <source>
        <strain evidence="5">RL-WG26</strain>
    </source>
</reference>
<feature type="domain" description="Pyrroline-5-carboxylate reductase catalytic N-terminal" evidence="3">
    <location>
        <begin position="4"/>
        <end position="94"/>
    </location>
</feature>
<dbReference type="InterPro" id="IPR029036">
    <property type="entry name" value="P5CR_dimer"/>
</dbReference>
<protein>
    <submittedName>
        <fullName evidence="5">NAD(P)-binding domain-containing protein</fullName>
    </submittedName>
</protein>
<feature type="domain" description="Pyrroline-5-carboxylate reductase dimerisation" evidence="4">
    <location>
        <begin position="157"/>
        <end position="243"/>
    </location>
</feature>
<gene>
    <name evidence="5" type="ORF">N5C08_17760</name>
</gene>
<evidence type="ECO:0000313" key="5">
    <source>
        <dbReference type="EMBL" id="UXH38802.1"/>
    </source>
</evidence>
<dbReference type="SUPFAM" id="SSF48179">
    <property type="entry name" value="6-phosphogluconate dehydrogenase C-terminal domain-like"/>
    <property type="match status" value="1"/>
</dbReference>
<keyword evidence="6" id="KW-1185">Reference proteome</keyword>
<evidence type="ECO:0000313" key="6">
    <source>
        <dbReference type="Proteomes" id="UP001064504"/>
    </source>
</evidence>
<dbReference type="PANTHER" id="PTHR11645:SF0">
    <property type="entry name" value="PYRROLINE-5-CARBOXYLATE REDUCTASE 3"/>
    <property type="match status" value="1"/>
</dbReference>
<evidence type="ECO:0000259" key="4">
    <source>
        <dbReference type="Pfam" id="PF14748"/>
    </source>
</evidence>